<dbReference type="Proteomes" id="UP001552299">
    <property type="component" value="Unassembled WGS sequence"/>
</dbReference>
<reference evidence="2 3" key="1">
    <citation type="journal article" date="2024" name="Plant Biotechnol. J.">
        <title>Dendrobium thyrsiflorum genome and its molecular insights into genes involved in important horticultural traits.</title>
        <authorList>
            <person name="Chen B."/>
            <person name="Wang J.Y."/>
            <person name="Zheng P.J."/>
            <person name="Li K.L."/>
            <person name="Liang Y.M."/>
            <person name="Chen X.F."/>
            <person name="Zhang C."/>
            <person name="Zhao X."/>
            <person name="He X."/>
            <person name="Zhang G.Q."/>
            <person name="Liu Z.J."/>
            <person name="Xu Q."/>
        </authorList>
    </citation>
    <scope>NUCLEOTIDE SEQUENCE [LARGE SCALE GENOMIC DNA]</scope>
    <source>
        <strain evidence="2">GZMU011</strain>
    </source>
</reference>
<proteinExistence type="predicted"/>
<name>A0ABD0VTU2_DENTH</name>
<evidence type="ECO:0000313" key="2">
    <source>
        <dbReference type="EMBL" id="KAL0926127.1"/>
    </source>
</evidence>
<dbReference type="EMBL" id="JANQDX010000004">
    <property type="protein sequence ID" value="KAL0926127.1"/>
    <property type="molecule type" value="Genomic_DNA"/>
</dbReference>
<keyword evidence="3" id="KW-1185">Reference proteome</keyword>
<evidence type="ECO:0000313" key="3">
    <source>
        <dbReference type="Proteomes" id="UP001552299"/>
    </source>
</evidence>
<gene>
    <name evidence="2" type="ORF">M5K25_004521</name>
</gene>
<comment type="caution">
    <text evidence="2">The sequence shown here is derived from an EMBL/GenBank/DDBJ whole genome shotgun (WGS) entry which is preliminary data.</text>
</comment>
<feature type="compositionally biased region" description="Basic and acidic residues" evidence="1">
    <location>
        <begin position="12"/>
        <end position="29"/>
    </location>
</feature>
<dbReference type="AlphaFoldDB" id="A0ABD0VTU2"/>
<organism evidence="2 3">
    <name type="scientific">Dendrobium thyrsiflorum</name>
    <name type="common">Pinecone-like raceme dendrobium</name>
    <name type="synonym">Orchid</name>
    <dbReference type="NCBI Taxonomy" id="117978"/>
    <lineage>
        <taxon>Eukaryota</taxon>
        <taxon>Viridiplantae</taxon>
        <taxon>Streptophyta</taxon>
        <taxon>Embryophyta</taxon>
        <taxon>Tracheophyta</taxon>
        <taxon>Spermatophyta</taxon>
        <taxon>Magnoliopsida</taxon>
        <taxon>Liliopsida</taxon>
        <taxon>Asparagales</taxon>
        <taxon>Orchidaceae</taxon>
        <taxon>Epidendroideae</taxon>
        <taxon>Malaxideae</taxon>
        <taxon>Dendrobiinae</taxon>
        <taxon>Dendrobium</taxon>
    </lineage>
</organism>
<accession>A0ABD0VTU2</accession>
<sequence length="235" mass="26338">MGLELTLGLEPLSHHGDDGTSPDTRKKAEQPNASRKQDQVMIERISVLEQFKSFEVELQIQVELQDYLASCCVSEQWIKKVTFAFFCNLSAKERYCFRVYSLALPKVASRAFKETKTVIVNMNPKVGLDRAYLPPFSPGKLPLEQSTEFWLGDEGLGFSLPNEEREFLAVEGIEGYEVGFFERYEAGLVGRQRRFPRREVGAAEIHGGIGNGNAGLGKCNLNLLNCFLASLAEIH</sequence>
<feature type="region of interest" description="Disordered" evidence="1">
    <location>
        <begin position="1"/>
        <end position="37"/>
    </location>
</feature>
<protein>
    <submittedName>
        <fullName evidence="2">Uncharacterized protein</fullName>
    </submittedName>
</protein>
<evidence type="ECO:0000256" key="1">
    <source>
        <dbReference type="SAM" id="MobiDB-lite"/>
    </source>
</evidence>